<dbReference type="SMART" id="SM00487">
    <property type="entry name" value="DEXDc"/>
    <property type="match status" value="1"/>
</dbReference>
<evidence type="ECO:0000256" key="11">
    <source>
        <dbReference type="ARBA" id="ARBA00047984"/>
    </source>
</evidence>
<keyword evidence="4" id="KW-0378">Hydrolase</keyword>
<evidence type="ECO:0000256" key="3">
    <source>
        <dbReference type="ARBA" id="ARBA00022741"/>
    </source>
</evidence>
<feature type="domain" description="Helicase C-terminal" evidence="14">
    <location>
        <begin position="365"/>
        <end position="526"/>
    </location>
</feature>
<dbReference type="InterPro" id="IPR027417">
    <property type="entry name" value="P-loop_NTPase"/>
</dbReference>
<evidence type="ECO:0000256" key="12">
    <source>
        <dbReference type="SAM" id="MobiDB-lite"/>
    </source>
</evidence>
<dbReference type="SMART" id="SM00490">
    <property type="entry name" value="HELICc"/>
    <property type="match status" value="1"/>
</dbReference>
<dbReference type="GO" id="GO:0005829">
    <property type="term" value="C:cytosol"/>
    <property type="evidence" value="ECO:0007669"/>
    <property type="project" value="TreeGrafter"/>
</dbReference>
<dbReference type="GO" id="GO:0016787">
    <property type="term" value="F:hydrolase activity"/>
    <property type="evidence" value="ECO:0007669"/>
    <property type="project" value="UniProtKB-KW"/>
</dbReference>
<keyword evidence="3" id="KW-0547">Nucleotide-binding</keyword>
<protein>
    <recommendedName>
        <fullName evidence="10">Probable ATP-dependent RNA helicase DDX52</fullName>
        <ecNumber evidence="2">3.6.4.13</ecNumber>
    </recommendedName>
</protein>
<accession>R7TMB9</accession>
<dbReference type="FunFam" id="3.40.50.300:FF:000906">
    <property type="entry name" value="Probable ATP-dependent RNA helicase DDX52"/>
    <property type="match status" value="1"/>
</dbReference>
<keyword evidence="7" id="KW-0694">RNA-binding</keyword>
<reference evidence="16" key="3">
    <citation type="submission" date="2015-06" db="UniProtKB">
        <authorList>
            <consortium name="EnsemblMetazoa"/>
        </authorList>
    </citation>
    <scope>IDENTIFICATION</scope>
</reference>
<evidence type="ECO:0000313" key="16">
    <source>
        <dbReference type="EnsemblMetazoa" id="CapteP187719"/>
    </source>
</evidence>
<comment type="similarity">
    <text evidence="9">Belongs to the DEAD box helicase family. DDX52/ROK1 subfamily.</text>
</comment>
<dbReference type="InterPro" id="IPR014001">
    <property type="entry name" value="Helicase_ATP-bd"/>
</dbReference>
<dbReference type="GO" id="GO:0030490">
    <property type="term" value="P:maturation of SSU-rRNA"/>
    <property type="evidence" value="ECO:0007669"/>
    <property type="project" value="InterPro"/>
</dbReference>
<keyword evidence="5" id="KW-0347">Helicase</keyword>
<dbReference type="EC" id="3.6.4.13" evidence="2"/>
<dbReference type="FunFam" id="3.40.50.300:FF:000759">
    <property type="entry name" value="probable ATP-dependent RNA helicase DDX52"/>
    <property type="match status" value="1"/>
</dbReference>
<gene>
    <name evidence="15" type="ORF">CAPTEDRAFT_187719</name>
</gene>
<evidence type="ECO:0000256" key="8">
    <source>
        <dbReference type="ARBA" id="ARBA00023242"/>
    </source>
</evidence>
<evidence type="ECO:0000256" key="7">
    <source>
        <dbReference type="ARBA" id="ARBA00022884"/>
    </source>
</evidence>
<dbReference type="PANTHER" id="PTHR47959">
    <property type="entry name" value="ATP-DEPENDENT RNA HELICASE RHLE-RELATED"/>
    <property type="match status" value="1"/>
</dbReference>
<feature type="compositionally biased region" description="Basic residues" evidence="12">
    <location>
        <begin position="581"/>
        <end position="604"/>
    </location>
</feature>
<proteinExistence type="inferred from homology"/>
<dbReference type="InterPro" id="IPR011545">
    <property type="entry name" value="DEAD/DEAH_box_helicase_dom"/>
</dbReference>
<dbReference type="InterPro" id="IPR044764">
    <property type="entry name" value="DDX52/Rok1_DEADc"/>
</dbReference>
<evidence type="ECO:0000256" key="9">
    <source>
        <dbReference type="ARBA" id="ARBA00024355"/>
    </source>
</evidence>
<dbReference type="OMA" id="EMAHSIM"/>
<dbReference type="PROSITE" id="PS51192">
    <property type="entry name" value="HELICASE_ATP_BIND_1"/>
    <property type="match status" value="1"/>
</dbReference>
<comment type="catalytic activity">
    <reaction evidence="11">
        <text>ATP + H2O = ADP + phosphate + H(+)</text>
        <dbReference type="Rhea" id="RHEA:13065"/>
        <dbReference type="ChEBI" id="CHEBI:15377"/>
        <dbReference type="ChEBI" id="CHEBI:15378"/>
        <dbReference type="ChEBI" id="CHEBI:30616"/>
        <dbReference type="ChEBI" id="CHEBI:43474"/>
        <dbReference type="ChEBI" id="CHEBI:456216"/>
        <dbReference type="EC" id="3.6.4.13"/>
    </reaction>
</comment>
<evidence type="ECO:0000256" key="1">
    <source>
        <dbReference type="ARBA" id="ARBA00004604"/>
    </source>
</evidence>
<dbReference type="STRING" id="283909.R7TMB9"/>
<evidence type="ECO:0000256" key="6">
    <source>
        <dbReference type="ARBA" id="ARBA00022840"/>
    </source>
</evidence>
<dbReference type="Pfam" id="PF00271">
    <property type="entry name" value="Helicase_C"/>
    <property type="match status" value="1"/>
</dbReference>
<dbReference type="SUPFAM" id="SSF52540">
    <property type="entry name" value="P-loop containing nucleoside triphosphate hydrolases"/>
    <property type="match status" value="1"/>
</dbReference>
<name>R7TMB9_CAPTE</name>
<feature type="compositionally biased region" description="Basic and acidic residues" evidence="12">
    <location>
        <begin position="557"/>
        <end position="580"/>
    </location>
</feature>
<evidence type="ECO:0000256" key="2">
    <source>
        <dbReference type="ARBA" id="ARBA00012552"/>
    </source>
</evidence>
<dbReference type="Pfam" id="PF00270">
    <property type="entry name" value="DEAD"/>
    <property type="match status" value="1"/>
</dbReference>
<dbReference type="CDD" id="cd17957">
    <property type="entry name" value="DEADc_DDX52"/>
    <property type="match status" value="1"/>
</dbReference>
<dbReference type="PANTHER" id="PTHR47959:SF15">
    <property type="entry name" value="RNA HELICASE"/>
    <property type="match status" value="1"/>
</dbReference>
<dbReference type="OrthoDB" id="360161at2759"/>
<dbReference type="GO" id="GO:0003723">
    <property type="term" value="F:RNA binding"/>
    <property type="evidence" value="ECO:0007669"/>
    <property type="project" value="UniProtKB-KW"/>
</dbReference>
<dbReference type="HOGENOM" id="CLU_003041_1_4_1"/>
<dbReference type="GO" id="GO:0005524">
    <property type="term" value="F:ATP binding"/>
    <property type="evidence" value="ECO:0007669"/>
    <property type="project" value="UniProtKB-KW"/>
</dbReference>
<dbReference type="PROSITE" id="PS51194">
    <property type="entry name" value="HELICASE_CTER"/>
    <property type="match status" value="1"/>
</dbReference>
<dbReference type="EnsemblMetazoa" id="CapteT187719">
    <property type="protein sequence ID" value="CapteP187719"/>
    <property type="gene ID" value="CapteG187719"/>
</dbReference>
<dbReference type="GO" id="GO:0005730">
    <property type="term" value="C:nucleolus"/>
    <property type="evidence" value="ECO:0007669"/>
    <property type="project" value="UniProtKB-SubCell"/>
</dbReference>
<dbReference type="InterPro" id="IPR001650">
    <property type="entry name" value="Helicase_C-like"/>
</dbReference>
<evidence type="ECO:0000256" key="4">
    <source>
        <dbReference type="ARBA" id="ARBA00022801"/>
    </source>
</evidence>
<comment type="subcellular location">
    <subcellularLocation>
        <location evidence="1">Nucleus</location>
        <location evidence="1">Nucleolus</location>
    </subcellularLocation>
</comment>
<sequence length="604" mass="68799">MDSSDIFRKLGFGARFDFKRFNMDAKRLQVISATDKDVEDEKENSAAKRLAGSDEESTESTPLKRMKVSNGHASSEEEDVHLLGAMKADEHLTRNQRKKRKKASKLKVVELQKLKHEEEINAYKKKHRIHAIGADVPDPVVTFHQLNGDYGLNQTIIDNMKGCGLETPTPIQMQAIPVMMERREILACAPTGSGKTAAFLLPVLCHLKTPQKNGFRALILSPTRELAKQTYRECMRISDGLGFRIHYINKVSTAIDKFGPKSSQRFDILVTTPNRLIFMLKQEPPAIDLKNIEWLIVDESDKLFEDGKTGFREQLAEIFKACDSTNVRRAFFSATFTYDVEEWCKLNLDNVVQVYIGARNSATHTIEQKLEFVGTETGKLLAIRDLIRKGFQPPVLVFVQSKDRAKELFKELLYDGINVDVIHAGRTQAQRDRVVRCFRQGDIWLLICTELMGRGIDFKGVNLVINYDFPQTAISYIHRIGRTGRAGRGGSAVTYYTEDDLKFVHGIAHVMKGAGCPVPDFMLNMKKPTRELKVKMKKSAPKRDTISTMPNKKKLREKQMREAAEKKEKGEKKKKEGEIRPRKRIVKTLGKKNKKDLVKKKRKC</sequence>
<keyword evidence="17" id="KW-1185">Reference proteome</keyword>
<feature type="region of interest" description="Disordered" evidence="12">
    <location>
        <begin position="537"/>
        <end position="604"/>
    </location>
</feature>
<organism evidence="15">
    <name type="scientific">Capitella teleta</name>
    <name type="common">Polychaete worm</name>
    <dbReference type="NCBI Taxonomy" id="283909"/>
    <lineage>
        <taxon>Eukaryota</taxon>
        <taxon>Metazoa</taxon>
        <taxon>Spiralia</taxon>
        <taxon>Lophotrochozoa</taxon>
        <taxon>Annelida</taxon>
        <taxon>Polychaeta</taxon>
        <taxon>Sedentaria</taxon>
        <taxon>Scolecida</taxon>
        <taxon>Capitellidae</taxon>
        <taxon>Capitella</taxon>
    </lineage>
</organism>
<dbReference type="Gene3D" id="3.40.50.300">
    <property type="entry name" value="P-loop containing nucleotide triphosphate hydrolases"/>
    <property type="match status" value="2"/>
</dbReference>
<dbReference type="EMBL" id="KB309360">
    <property type="protein sequence ID" value="ELT94682.1"/>
    <property type="molecule type" value="Genomic_DNA"/>
</dbReference>
<dbReference type="AlphaFoldDB" id="R7TMB9"/>
<evidence type="ECO:0000256" key="5">
    <source>
        <dbReference type="ARBA" id="ARBA00022806"/>
    </source>
</evidence>
<reference evidence="15 17" key="2">
    <citation type="journal article" date="2013" name="Nature">
        <title>Insights into bilaterian evolution from three spiralian genomes.</title>
        <authorList>
            <person name="Simakov O."/>
            <person name="Marletaz F."/>
            <person name="Cho S.J."/>
            <person name="Edsinger-Gonzales E."/>
            <person name="Havlak P."/>
            <person name="Hellsten U."/>
            <person name="Kuo D.H."/>
            <person name="Larsson T."/>
            <person name="Lv J."/>
            <person name="Arendt D."/>
            <person name="Savage R."/>
            <person name="Osoegawa K."/>
            <person name="de Jong P."/>
            <person name="Grimwood J."/>
            <person name="Chapman J.A."/>
            <person name="Shapiro H."/>
            <person name="Aerts A."/>
            <person name="Otillar R.P."/>
            <person name="Terry A.Y."/>
            <person name="Boore J.L."/>
            <person name="Grigoriev I.V."/>
            <person name="Lindberg D.R."/>
            <person name="Seaver E.C."/>
            <person name="Weisblat D.A."/>
            <person name="Putnam N.H."/>
            <person name="Rokhsar D.S."/>
        </authorList>
    </citation>
    <scope>NUCLEOTIDE SEQUENCE</scope>
    <source>
        <strain evidence="15 17">I ESC-2004</strain>
    </source>
</reference>
<evidence type="ECO:0000256" key="10">
    <source>
        <dbReference type="ARBA" id="ARBA00044533"/>
    </source>
</evidence>
<dbReference type="EMBL" id="AMQN01012193">
    <property type="status" value="NOT_ANNOTATED_CDS"/>
    <property type="molecule type" value="Genomic_DNA"/>
</dbReference>
<feature type="domain" description="Helicase ATP-binding" evidence="13">
    <location>
        <begin position="176"/>
        <end position="354"/>
    </location>
</feature>
<dbReference type="GO" id="GO:0003724">
    <property type="term" value="F:RNA helicase activity"/>
    <property type="evidence" value="ECO:0007669"/>
    <property type="project" value="UniProtKB-EC"/>
</dbReference>
<feature type="region of interest" description="Disordered" evidence="12">
    <location>
        <begin position="32"/>
        <end position="76"/>
    </location>
</feature>
<evidence type="ECO:0000313" key="17">
    <source>
        <dbReference type="Proteomes" id="UP000014760"/>
    </source>
</evidence>
<dbReference type="CDD" id="cd18787">
    <property type="entry name" value="SF2_C_DEAD"/>
    <property type="match status" value="1"/>
</dbReference>
<dbReference type="FunCoup" id="R7TMB9">
    <property type="interactions" value="1656"/>
</dbReference>
<dbReference type="InterPro" id="IPR050079">
    <property type="entry name" value="DEAD_box_RNA_helicase"/>
</dbReference>
<reference evidence="17" key="1">
    <citation type="submission" date="2012-12" db="EMBL/GenBank/DDBJ databases">
        <authorList>
            <person name="Hellsten U."/>
            <person name="Grimwood J."/>
            <person name="Chapman J.A."/>
            <person name="Shapiro H."/>
            <person name="Aerts A."/>
            <person name="Otillar R.P."/>
            <person name="Terry A.Y."/>
            <person name="Boore J.L."/>
            <person name="Simakov O."/>
            <person name="Marletaz F."/>
            <person name="Cho S.-J."/>
            <person name="Edsinger-Gonzales E."/>
            <person name="Havlak P."/>
            <person name="Kuo D.-H."/>
            <person name="Larsson T."/>
            <person name="Lv J."/>
            <person name="Arendt D."/>
            <person name="Savage R."/>
            <person name="Osoegawa K."/>
            <person name="de Jong P."/>
            <person name="Lindberg D.R."/>
            <person name="Seaver E.C."/>
            <person name="Weisblat D.A."/>
            <person name="Putnam N.H."/>
            <person name="Grigoriev I.V."/>
            <person name="Rokhsar D.S."/>
        </authorList>
    </citation>
    <scope>NUCLEOTIDE SEQUENCE</scope>
    <source>
        <strain evidence="17">I ESC-2004</strain>
    </source>
</reference>
<evidence type="ECO:0000259" key="13">
    <source>
        <dbReference type="PROSITE" id="PS51192"/>
    </source>
</evidence>
<keyword evidence="8" id="KW-0539">Nucleus</keyword>
<evidence type="ECO:0000313" key="15">
    <source>
        <dbReference type="EMBL" id="ELT94682.1"/>
    </source>
</evidence>
<evidence type="ECO:0000259" key="14">
    <source>
        <dbReference type="PROSITE" id="PS51194"/>
    </source>
</evidence>
<keyword evidence="6" id="KW-0067">ATP-binding</keyword>
<dbReference type="Proteomes" id="UP000014760">
    <property type="component" value="Unassembled WGS sequence"/>
</dbReference>